<dbReference type="STRING" id="797516.HMPREF9104_00110"/>
<dbReference type="HOGENOM" id="CLU_057821_1_0_9"/>
<comment type="caution">
    <text evidence="2">The sequence shown here is derived from an EMBL/GenBank/DDBJ whole genome shotgun (WGS) entry which is preliminary data.</text>
</comment>
<evidence type="ECO:0000313" key="3">
    <source>
        <dbReference type="Proteomes" id="UP000005025"/>
    </source>
</evidence>
<dbReference type="PANTHER" id="PTHR36110:SF4">
    <property type="entry name" value="RING-CLEAVING DIOXYGENASE MHQA-RELATED"/>
    <property type="match status" value="1"/>
</dbReference>
<sequence>MPDRSLRVSTFEKNSRTENFLQRSLTLRFLSVWLRSLYQGGFDMQTHHISLLTRNAKQNVHFYTRVLGMRLIKNTVNQENIKIRHLFYGDYLGTPGTVVTFFVLPLLGHRTDGNHYFNSIKLAIPLGSLDFWKQRLTNLGYETNNIDNGIEFDDPDQVKIKLVTTNELLTDTRIVADNDVPAANQITRLLGTELHVPDPEATARFFHDWLGIPSNQNTVSLDNGQSIELFQSKDPTQRTRFGRGSIDHFALAAPSKEKLLQYWERAKKLNLNTEEYADRGWFKSIYVRDPGDNRIEIATTSPGFSLDEPILKLGNGLGLPPQFENKREEILTYYDEQGVDFHDKDD</sequence>
<dbReference type="PROSITE" id="PS51819">
    <property type="entry name" value="VOC"/>
    <property type="match status" value="2"/>
</dbReference>
<dbReference type="InterPro" id="IPR004360">
    <property type="entry name" value="Glyas_Fos-R_dOase_dom"/>
</dbReference>
<feature type="domain" description="VOC" evidence="1">
    <location>
        <begin position="45"/>
        <end position="179"/>
    </location>
</feature>
<evidence type="ECO:0000313" key="2">
    <source>
        <dbReference type="EMBL" id="EHO54471.1"/>
    </source>
</evidence>
<accession>H1LBZ9</accession>
<feature type="domain" description="VOC" evidence="1">
    <location>
        <begin position="188"/>
        <end position="300"/>
    </location>
</feature>
<evidence type="ECO:0000259" key="1">
    <source>
        <dbReference type="PROSITE" id="PS51819"/>
    </source>
</evidence>
<dbReference type="SUPFAM" id="SSF54593">
    <property type="entry name" value="Glyoxalase/Bleomycin resistance protein/Dihydroxybiphenyl dioxygenase"/>
    <property type="match status" value="2"/>
</dbReference>
<dbReference type="AlphaFoldDB" id="H1LBZ9"/>
<organism evidence="2 3">
    <name type="scientific">Lentilactobacillus kisonensis F0435</name>
    <dbReference type="NCBI Taxonomy" id="797516"/>
    <lineage>
        <taxon>Bacteria</taxon>
        <taxon>Bacillati</taxon>
        <taxon>Bacillota</taxon>
        <taxon>Bacilli</taxon>
        <taxon>Lactobacillales</taxon>
        <taxon>Lactobacillaceae</taxon>
        <taxon>Lentilactobacillus</taxon>
    </lineage>
</organism>
<dbReference type="InterPro" id="IPR029068">
    <property type="entry name" value="Glyas_Bleomycin-R_OHBP_Dase"/>
</dbReference>
<dbReference type="Gene3D" id="3.10.180.10">
    <property type="entry name" value="2,3-Dihydroxybiphenyl 1,2-Dioxygenase, domain 1"/>
    <property type="match status" value="2"/>
</dbReference>
<dbReference type="InterPro" id="IPR037523">
    <property type="entry name" value="VOC_core"/>
</dbReference>
<reference evidence="2 3" key="1">
    <citation type="submission" date="2011-09" db="EMBL/GenBank/DDBJ databases">
        <authorList>
            <person name="Weinstock G."/>
            <person name="Sodergren E."/>
            <person name="Clifton S."/>
            <person name="Fulton L."/>
            <person name="Fulton B."/>
            <person name="Courtney L."/>
            <person name="Fronick C."/>
            <person name="Harrison M."/>
            <person name="Strong C."/>
            <person name="Farmer C."/>
            <person name="Delahaunty K."/>
            <person name="Markovic C."/>
            <person name="Hall O."/>
            <person name="Minx P."/>
            <person name="Tomlinson C."/>
            <person name="Mitreva M."/>
            <person name="Hou S."/>
            <person name="Chen J."/>
            <person name="Wollam A."/>
            <person name="Pepin K.H."/>
            <person name="Johnson M."/>
            <person name="Bhonagiri V."/>
            <person name="Zhang X."/>
            <person name="Suruliraj S."/>
            <person name="Warren W."/>
            <person name="Chinwalla A."/>
            <person name="Mardis E.R."/>
            <person name="Wilson R.K."/>
        </authorList>
    </citation>
    <scope>NUCLEOTIDE SEQUENCE [LARGE SCALE GENOMIC DNA]</scope>
    <source>
        <strain evidence="2 3">F0435</strain>
    </source>
</reference>
<dbReference type="Proteomes" id="UP000005025">
    <property type="component" value="Unassembled WGS sequence"/>
</dbReference>
<dbReference type="PATRIC" id="fig|797516.3.peg.101"/>
<proteinExistence type="predicted"/>
<dbReference type="PANTHER" id="PTHR36110">
    <property type="entry name" value="RING-CLEAVING DIOXYGENASE MHQE-RELATED"/>
    <property type="match status" value="1"/>
</dbReference>
<protein>
    <submittedName>
        <fullName evidence="2">Glyoxalase family protein</fullName>
    </submittedName>
</protein>
<name>H1LBZ9_9LACO</name>
<gene>
    <name evidence="2" type="ORF">HMPREF9104_00110</name>
</gene>
<dbReference type="Pfam" id="PF00903">
    <property type="entry name" value="Glyoxalase"/>
    <property type="match status" value="2"/>
</dbReference>
<dbReference type="EMBL" id="AGRJ01000009">
    <property type="protein sequence ID" value="EHO54471.1"/>
    <property type="molecule type" value="Genomic_DNA"/>
</dbReference>
<dbReference type="InterPro" id="IPR052537">
    <property type="entry name" value="Extradiol_RC_dioxygenase"/>
</dbReference>